<dbReference type="GeneID" id="14903787"/>
<evidence type="ECO:0000313" key="9">
    <source>
        <dbReference type="Proteomes" id="UP000008983"/>
    </source>
</evidence>
<dbReference type="OrthoDB" id="1856718at2759"/>
<evidence type="ECO:0000313" key="8">
    <source>
        <dbReference type="EMBL" id="EGR27716.1"/>
    </source>
</evidence>
<dbReference type="STRING" id="857967.G0R4A5"/>
<dbReference type="EMBL" id="GL984330">
    <property type="protein sequence ID" value="EGR27716.1"/>
    <property type="molecule type" value="Genomic_DNA"/>
</dbReference>
<dbReference type="FunCoup" id="G0R4A5">
    <property type="interactions" value="355"/>
</dbReference>
<dbReference type="Proteomes" id="UP000008983">
    <property type="component" value="Unassembled WGS sequence"/>
</dbReference>
<keyword evidence="9" id="KW-1185">Reference proteome</keyword>
<dbReference type="eggNOG" id="KOG1158">
    <property type="taxonomic scope" value="Eukaryota"/>
</dbReference>
<name>G0R4A5_ICHMU</name>
<dbReference type="InterPro" id="IPR001433">
    <property type="entry name" value="OxRdtase_FAD/NAD-bd"/>
</dbReference>
<evidence type="ECO:0000256" key="5">
    <source>
        <dbReference type="ARBA" id="ARBA00023797"/>
    </source>
</evidence>
<keyword evidence="3" id="KW-0274">FAD</keyword>
<dbReference type="Pfam" id="PF00175">
    <property type="entry name" value="NAD_binding_1"/>
    <property type="match status" value="1"/>
</dbReference>
<accession>G0R4A5</accession>
<dbReference type="Pfam" id="PF00667">
    <property type="entry name" value="FAD_binding_1"/>
    <property type="match status" value="1"/>
</dbReference>
<dbReference type="AlphaFoldDB" id="G0R4A5"/>
<reference evidence="8 9" key="1">
    <citation type="submission" date="2011-07" db="EMBL/GenBank/DDBJ databases">
        <authorList>
            <person name="Coyne R."/>
            <person name="Brami D."/>
            <person name="Johnson J."/>
            <person name="Hostetler J."/>
            <person name="Hannick L."/>
            <person name="Clark T."/>
            <person name="Cassidy-Hanley D."/>
            <person name="Inman J."/>
        </authorList>
    </citation>
    <scope>NUCLEOTIDE SEQUENCE [LARGE SCALE GENOMIC DNA]</scope>
    <source>
        <strain evidence="8 9">G5</strain>
    </source>
</reference>
<evidence type="ECO:0000256" key="1">
    <source>
        <dbReference type="ARBA" id="ARBA00001974"/>
    </source>
</evidence>
<evidence type="ECO:0000256" key="3">
    <source>
        <dbReference type="ARBA" id="ARBA00022827"/>
    </source>
</evidence>
<dbReference type="Gene3D" id="1.20.990.10">
    <property type="entry name" value="NADPH-cytochrome p450 Reductase, Chain A, domain 3"/>
    <property type="match status" value="1"/>
</dbReference>
<dbReference type="InterPro" id="IPR023173">
    <property type="entry name" value="NADPH_Cyt_P450_Rdtase_alpha"/>
</dbReference>
<keyword evidence="2" id="KW-0285">Flavoprotein</keyword>
<dbReference type="InterPro" id="IPR001709">
    <property type="entry name" value="Flavoprot_Pyr_Nucl_cyt_Rdtase"/>
</dbReference>
<dbReference type="PRINTS" id="PR00371">
    <property type="entry name" value="FPNCR"/>
</dbReference>
<dbReference type="PANTHER" id="PTHR19384:SF17">
    <property type="entry name" value="NADPH--CYTOCHROME P450 REDUCTASE"/>
    <property type="match status" value="1"/>
</dbReference>
<organism evidence="8 9">
    <name type="scientific">Ichthyophthirius multifiliis</name>
    <name type="common">White spot disease agent</name>
    <name type="synonym">Ich</name>
    <dbReference type="NCBI Taxonomy" id="5932"/>
    <lineage>
        <taxon>Eukaryota</taxon>
        <taxon>Sar</taxon>
        <taxon>Alveolata</taxon>
        <taxon>Ciliophora</taxon>
        <taxon>Intramacronucleata</taxon>
        <taxon>Oligohymenophorea</taxon>
        <taxon>Hymenostomatida</taxon>
        <taxon>Ophryoglenina</taxon>
        <taxon>Ichthyophthirius</taxon>
    </lineage>
</organism>
<dbReference type="GO" id="GO:0010181">
    <property type="term" value="F:FMN binding"/>
    <property type="evidence" value="ECO:0007669"/>
    <property type="project" value="TreeGrafter"/>
</dbReference>
<comment type="cofactor">
    <cofactor evidence="1">
        <name>FAD</name>
        <dbReference type="ChEBI" id="CHEBI:57692"/>
    </cofactor>
</comment>
<dbReference type="Gene3D" id="3.40.50.80">
    <property type="entry name" value="Nucleotide-binding domain of ferredoxin-NADP reductase (FNR) module"/>
    <property type="match status" value="1"/>
</dbReference>
<dbReference type="OMA" id="WLYVGAK"/>
<dbReference type="GO" id="GO:0005829">
    <property type="term" value="C:cytosol"/>
    <property type="evidence" value="ECO:0007669"/>
    <property type="project" value="TreeGrafter"/>
</dbReference>
<dbReference type="GO" id="GO:0003958">
    <property type="term" value="F:NADPH-hemoprotein reductase activity"/>
    <property type="evidence" value="ECO:0007669"/>
    <property type="project" value="UniProtKB-EC"/>
</dbReference>
<dbReference type="GO" id="GO:0050660">
    <property type="term" value="F:flavin adenine dinucleotide binding"/>
    <property type="evidence" value="ECO:0007669"/>
    <property type="project" value="TreeGrafter"/>
</dbReference>
<dbReference type="EC" id="1.6.2.4" evidence="5"/>
<feature type="domain" description="Sulfite reductase [NADPH] flavoprotein alpha-component-like FAD-binding" evidence="7">
    <location>
        <begin position="69"/>
        <end position="270"/>
    </location>
</feature>
<evidence type="ECO:0000259" key="7">
    <source>
        <dbReference type="Pfam" id="PF00667"/>
    </source>
</evidence>
<dbReference type="SUPFAM" id="SSF63380">
    <property type="entry name" value="Riboflavin synthase domain-like"/>
    <property type="match status" value="1"/>
</dbReference>
<gene>
    <name evidence="8" type="ORF">IMG5_190720</name>
</gene>
<sequence length="454" mass="53133">MEIRSLESIEIKQKNDLRGKKQVQNDEGYLILEYTDKSEIQLDQYSNINSSQVKYEFLTQKYINAQTCIIKQIKELRQNTNEGSTLLVDIKLNNNSSYLTAQNLEIYPQNDPHQVSQLATYLNLDQNQNVQFKNFNKEIEYPFPTPISIRNIFGKFCDFQGQLMKKTLIELSKLTKNEQYKNQLLFLAEDKGQFQIEILNKRKTLFDLMKEYQIVPNLDQFIQLCPRISPRAFTIASSNLDHPDIIQIADSLVIEKLSNNQIKYGLCSKYLINCFNKYKNKMTGNRIRISIKNSSFILQNNNKPIIMIGTGTGVAPFIAFCQEKLVLRNKNIFLGDFSLFFGCRYQNQDFIFKEDILKFKEDQIINNLFAAFSRDDAEKKVYVQDLIMQNKQFVYETLFLKNGNIYICGNTFMGQDIMQSLNEIVQIFQKVDKKQASKLTQELESEKRIVKELW</sequence>
<evidence type="ECO:0000256" key="2">
    <source>
        <dbReference type="ARBA" id="ARBA00022630"/>
    </source>
</evidence>
<keyword evidence="4" id="KW-0560">Oxidoreductase</keyword>
<dbReference type="PANTHER" id="PTHR19384">
    <property type="entry name" value="NITRIC OXIDE SYNTHASE-RELATED"/>
    <property type="match status" value="1"/>
</dbReference>
<dbReference type="InterPro" id="IPR003097">
    <property type="entry name" value="CysJ-like_FAD-binding"/>
</dbReference>
<protein>
    <recommendedName>
        <fullName evidence="5">NADPH--hemoprotein reductase</fullName>
        <ecNumber evidence="5">1.6.2.4</ecNumber>
    </recommendedName>
</protein>
<dbReference type="RefSeq" id="XP_004025168.1">
    <property type="nucleotide sequence ID" value="XM_004025119.1"/>
</dbReference>
<dbReference type="InterPro" id="IPR039261">
    <property type="entry name" value="FNR_nucleotide-bd"/>
</dbReference>
<evidence type="ECO:0000256" key="4">
    <source>
        <dbReference type="ARBA" id="ARBA00023002"/>
    </source>
</evidence>
<feature type="domain" description="Oxidoreductase FAD/NAD(P)-binding" evidence="6">
    <location>
        <begin position="307"/>
        <end position="416"/>
    </location>
</feature>
<dbReference type="InterPro" id="IPR017938">
    <property type="entry name" value="Riboflavin_synthase-like_b-brl"/>
</dbReference>
<dbReference type="SUPFAM" id="SSF52343">
    <property type="entry name" value="Ferredoxin reductase-like, C-terminal NADP-linked domain"/>
    <property type="match status" value="1"/>
</dbReference>
<dbReference type="Gene3D" id="2.40.30.10">
    <property type="entry name" value="Translation factors"/>
    <property type="match status" value="1"/>
</dbReference>
<evidence type="ECO:0000259" key="6">
    <source>
        <dbReference type="Pfam" id="PF00175"/>
    </source>
</evidence>
<proteinExistence type="predicted"/>
<dbReference type="InParanoid" id="G0R4A5"/>